<dbReference type="Proteomes" id="UP001139461">
    <property type="component" value="Unassembled WGS sequence"/>
</dbReference>
<accession>A0A9X1U8W3</accession>
<name>A0A9X1U8W3_9FLAO</name>
<dbReference type="EMBL" id="JAIRBA010000003">
    <property type="protein sequence ID" value="MCG2417861.1"/>
    <property type="molecule type" value="Genomic_DNA"/>
</dbReference>
<organism evidence="2 3">
    <name type="scientific">Aequorivita vitellina</name>
    <dbReference type="NCBI Taxonomy" id="2874475"/>
    <lineage>
        <taxon>Bacteria</taxon>
        <taxon>Pseudomonadati</taxon>
        <taxon>Bacteroidota</taxon>
        <taxon>Flavobacteriia</taxon>
        <taxon>Flavobacteriales</taxon>
        <taxon>Flavobacteriaceae</taxon>
        <taxon>Aequorivita</taxon>
    </lineage>
</organism>
<keyword evidence="3" id="KW-1185">Reference proteome</keyword>
<evidence type="ECO:0000313" key="2">
    <source>
        <dbReference type="EMBL" id="MCG2417861.1"/>
    </source>
</evidence>
<proteinExistence type="predicted"/>
<sequence>MILPWTKLIPTAISLVEVAGSVLSSNQKEKARLAKINDFDMETLAKRIEVLESNELKQAELIKEMAQQNLILIKNAENNYKLAIIGFITALIAIVLLFILFVVKL</sequence>
<dbReference type="AlphaFoldDB" id="A0A9X1U8W3"/>
<comment type="caution">
    <text evidence="2">The sequence shown here is derived from an EMBL/GenBank/DDBJ whole genome shotgun (WGS) entry which is preliminary data.</text>
</comment>
<keyword evidence="1" id="KW-0472">Membrane</keyword>
<gene>
    <name evidence="2" type="ORF">K8089_02420</name>
</gene>
<dbReference type="RefSeq" id="WP_237601680.1">
    <property type="nucleotide sequence ID" value="NZ_JAIRBA010000003.1"/>
</dbReference>
<reference evidence="2" key="1">
    <citation type="submission" date="2021-09" db="EMBL/GenBank/DDBJ databases">
        <title>Genome of Aequorivita sp. strain F47161.</title>
        <authorList>
            <person name="Wang Y."/>
        </authorList>
    </citation>
    <scope>NUCLEOTIDE SEQUENCE</scope>
    <source>
        <strain evidence="2">F47161</strain>
    </source>
</reference>
<evidence type="ECO:0000256" key="1">
    <source>
        <dbReference type="SAM" id="Phobius"/>
    </source>
</evidence>
<keyword evidence="1" id="KW-1133">Transmembrane helix</keyword>
<evidence type="ECO:0000313" key="3">
    <source>
        <dbReference type="Proteomes" id="UP001139461"/>
    </source>
</evidence>
<feature type="transmembrane region" description="Helical" evidence="1">
    <location>
        <begin position="82"/>
        <end position="103"/>
    </location>
</feature>
<protein>
    <submittedName>
        <fullName evidence="2">Uncharacterized protein</fullName>
    </submittedName>
</protein>
<keyword evidence="1" id="KW-0812">Transmembrane</keyword>